<dbReference type="Gene3D" id="3.30.1360.200">
    <property type="match status" value="1"/>
</dbReference>
<comment type="function">
    <text evidence="9">Part of the Sec protein translocase complex. Interacts with the SecYEG preprotein conducting channel. SecDF uses the proton motive force (PMF) to complete protein translocation after the ATP-dependent function of SecA.</text>
</comment>
<dbReference type="Pfam" id="PF22599">
    <property type="entry name" value="SecDF_P1_head"/>
    <property type="match status" value="1"/>
</dbReference>
<dbReference type="PANTHER" id="PTHR30081:SF1">
    <property type="entry name" value="PROTEIN TRANSLOCASE SUBUNIT SECD"/>
    <property type="match status" value="1"/>
</dbReference>
<evidence type="ECO:0000256" key="1">
    <source>
        <dbReference type="ARBA" id="ARBA00004651"/>
    </source>
</evidence>
<dbReference type="EMBL" id="BAAASR010000019">
    <property type="protein sequence ID" value="GAA2500957.1"/>
    <property type="molecule type" value="Genomic_DNA"/>
</dbReference>
<accession>A0ABP5ZPG4</accession>
<feature type="transmembrane region" description="Helical" evidence="9">
    <location>
        <begin position="413"/>
        <end position="437"/>
    </location>
</feature>
<keyword evidence="3 9" id="KW-1003">Cell membrane</keyword>
<dbReference type="PROSITE" id="PS50156">
    <property type="entry name" value="SSD"/>
    <property type="match status" value="1"/>
</dbReference>
<evidence type="ECO:0000313" key="12">
    <source>
        <dbReference type="EMBL" id="GAA2500957.1"/>
    </source>
</evidence>
<dbReference type="HAMAP" id="MF_01463_B">
    <property type="entry name" value="SecD_B"/>
    <property type="match status" value="1"/>
</dbReference>
<keyword evidence="8 9" id="KW-0472">Membrane</keyword>
<evidence type="ECO:0000256" key="9">
    <source>
        <dbReference type="HAMAP-Rule" id="MF_01463"/>
    </source>
</evidence>
<feature type="transmembrane region" description="Helical" evidence="9">
    <location>
        <begin position="443"/>
        <end position="464"/>
    </location>
</feature>
<comment type="caution">
    <text evidence="12">The sequence shown here is derived from an EMBL/GenBank/DDBJ whole genome shotgun (WGS) entry which is preliminary data.</text>
</comment>
<evidence type="ECO:0000256" key="8">
    <source>
        <dbReference type="ARBA" id="ARBA00023136"/>
    </source>
</evidence>
<dbReference type="PANTHER" id="PTHR30081">
    <property type="entry name" value="PROTEIN-EXPORT MEMBRANE PROTEIN SEC"/>
    <property type="match status" value="1"/>
</dbReference>
<dbReference type="InterPro" id="IPR022813">
    <property type="entry name" value="SecD/SecF_arch_bac"/>
</dbReference>
<dbReference type="SUPFAM" id="SSF82866">
    <property type="entry name" value="Multidrug efflux transporter AcrB transmembrane domain"/>
    <property type="match status" value="1"/>
</dbReference>
<proteinExistence type="inferred from homology"/>
<keyword evidence="6 9" id="KW-1133">Transmembrane helix</keyword>
<evidence type="ECO:0000256" key="10">
    <source>
        <dbReference type="SAM" id="MobiDB-lite"/>
    </source>
</evidence>
<keyword evidence="5 9" id="KW-0653">Protein transport</keyword>
<feature type="compositionally biased region" description="Polar residues" evidence="10">
    <location>
        <begin position="167"/>
        <end position="180"/>
    </location>
</feature>
<feature type="region of interest" description="Disordered" evidence="10">
    <location>
        <begin position="136"/>
        <end position="215"/>
    </location>
</feature>
<dbReference type="Proteomes" id="UP001499942">
    <property type="component" value="Unassembled WGS sequence"/>
</dbReference>
<feature type="region of interest" description="Disordered" evidence="10">
    <location>
        <begin position="561"/>
        <end position="584"/>
    </location>
</feature>
<sequence>MAAPKKGRGAASGGQGRPGRALALILIAMAALTGGMFWSGHTTPRLGIDLAGGTTITLKAEAEPGKESAVNETNMNTAVGIIERRVNGLGVSEAEVQTQGRENIIVNIPKGTNSQQAREQVGTTAQLYFRPVIAVAPGGPVKPEPSTSPTPSASPSGKGGDDEVTAPSGTPSPSATTQGRALTDALKAPTPTPSGSASGTPKTPGTPQPTPSGDAAAAEKLQAQFVALNCTDKKARVAAGDNAKPSETTIGCGKNAIGEWEKYILGPAEVDGKDVDDAQAAIDQRNGQWIVQMEFTDKGSKKFQKITSRLSQQQPPMNQFAIVLDGEVVSAPSVRTTLSANAEISGSFDQESAQDLGNILSYGALPLSFEEQSVTTVTAALGGEQLKAGLIAGAIGLALVVIYLVVYYRGLSVVALLSLLASAILTYTLMSLLGPAIGFALNLPAVCGAIVAIGITADSFIVYFERIRDEIREGRTLRPAVERAWPRARRTIMVSDFVSFLAAAVLFVVTVGKVQGFAFTLGLTTLLDVVIVFFFTKPVMTLLARRKFFADGHSWSGLDPKRLGAKPPLRRSRRMPAPIDPKEA</sequence>
<evidence type="ECO:0000256" key="6">
    <source>
        <dbReference type="ARBA" id="ARBA00022989"/>
    </source>
</evidence>
<dbReference type="InterPro" id="IPR005791">
    <property type="entry name" value="SecD"/>
</dbReference>
<dbReference type="InterPro" id="IPR054384">
    <property type="entry name" value="SecDF_P1_head"/>
</dbReference>
<dbReference type="Pfam" id="PF21760">
    <property type="entry name" value="SecD_1st"/>
    <property type="match status" value="1"/>
</dbReference>
<dbReference type="InterPro" id="IPR055344">
    <property type="entry name" value="SecD_SecF_C_bact"/>
</dbReference>
<evidence type="ECO:0000256" key="2">
    <source>
        <dbReference type="ARBA" id="ARBA00022448"/>
    </source>
</evidence>
<dbReference type="NCBIfam" id="TIGR00916">
    <property type="entry name" value="2A0604s01"/>
    <property type="match status" value="1"/>
</dbReference>
<protein>
    <recommendedName>
        <fullName evidence="9">Protein translocase subunit SecD</fullName>
    </recommendedName>
</protein>
<dbReference type="Gene3D" id="3.30.70.3220">
    <property type="match status" value="1"/>
</dbReference>
<feature type="transmembrane region" description="Helical" evidence="9">
    <location>
        <begin position="517"/>
        <end position="536"/>
    </location>
</feature>
<keyword evidence="4 9" id="KW-0812">Transmembrane</keyword>
<feature type="transmembrane region" description="Helical" evidence="9">
    <location>
        <begin position="21"/>
        <end position="40"/>
    </location>
</feature>
<evidence type="ECO:0000259" key="11">
    <source>
        <dbReference type="PROSITE" id="PS50156"/>
    </source>
</evidence>
<keyword evidence="2 9" id="KW-0813">Transport</keyword>
<dbReference type="InterPro" id="IPR048631">
    <property type="entry name" value="SecD_1st"/>
</dbReference>
<reference evidence="13" key="1">
    <citation type="journal article" date="2019" name="Int. J. Syst. Evol. Microbiol.">
        <title>The Global Catalogue of Microorganisms (GCM) 10K type strain sequencing project: providing services to taxonomists for standard genome sequencing and annotation.</title>
        <authorList>
            <consortium name="The Broad Institute Genomics Platform"/>
            <consortium name="The Broad Institute Genome Sequencing Center for Infectious Disease"/>
            <person name="Wu L."/>
            <person name="Ma J."/>
        </authorList>
    </citation>
    <scope>NUCLEOTIDE SEQUENCE [LARGE SCALE GENOMIC DNA]</scope>
    <source>
        <strain evidence="13">JCM 5062</strain>
    </source>
</reference>
<feature type="transmembrane region" description="Helical" evidence="9">
    <location>
        <begin position="492"/>
        <end position="511"/>
    </location>
</feature>
<dbReference type="InterPro" id="IPR048634">
    <property type="entry name" value="SecD_SecF_C"/>
</dbReference>
<evidence type="ECO:0000256" key="7">
    <source>
        <dbReference type="ARBA" id="ARBA00023010"/>
    </source>
</evidence>
<dbReference type="Pfam" id="PF07549">
    <property type="entry name" value="Sec_GG"/>
    <property type="match status" value="1"/>
</dbReference>
<dbReference type="InterPro" id="IPR000731">
    <property type="entry name" value="SSD"/>
</dbReference>
<dbReference type="Gene3D" id="1.20.1640.10">
    <property type="entry name" value="Multidrug efflux transporter AcrB transmembrane domain"/>
    <property type="match status" value="1"/>
</dbReference>
<keyword evidence="13" id="KW-1185">Reference proteome</keyword>
<dbReference type="RefSeq" id="WP_344362447.1">
    <property type="nucleotide sequence ID" value="NZ_BAAASR010000019.1"/>
</dbReference>
<evidence type="ECO:0000256" key="3">
    <source>
        <dbReference type="ARBA" id="ARBA00022475"/>
    </source>
</evidence>
<name>A0ABP5ZPG4_9ACTN</name>
<evidence type="ECO:0000256" key="4">
    <source>
        <dbReference type="ARBA" id="ARBA00022692"/>
    </source>
</evidence>
<dbReference type="InterPro" id="IPR022646">
    <property type="entry name" value="SecD/SecF_CS"/>
</dbReference>
<evidence type="ECO:0000313" key="13">
    <source>
        <dbReference type="Proteomes" id="UP001499942"/>
    </source>
</evidence>
<organism evidence="12 13">
    <name type="scientific">Streptomyces gobitricini</name>
    <dbReference type="NCBI Taxonomy" id="68211"/>
    <lineage>
        <taxon>Bacteria</taxon>
        <taxon>Bacillati</taxon>
        <taxon>Actinomycetota</taxon>
        <taxon>Actinomycetes</taxon>
        <taxon>Kitasatosporales</taxon>
        <taxon>Streptomycetaceae</taxon>
        <taxon>Streptomyces</taxon>
    </lineage>
</organism>
<gene>
    <name evidence="9 12" type="primary">secD</name>
    <name evidence="12" type="ORF">GCM10010393_36710</name>
</gene>
<keyword evidence="7 9" id="KW-0811">Translocation</keyword>
<feature type="domain" description="SSD" evidence="11">
    <location>
        <begin position="411"/>
        <end position="542"/>
    </location>
</feature>
<evidence type="ECO:0000256" key="5">
    <source>
        <dbReference type="ARBA" id="ARBA00022927"/>
    </source>
</evidence>
<comment type="similarity">
    <text evidence="9">Belongs to the SecD/SecF family. SecD subfamily.</text>
</comment>
<comment type="subcellular location">
    <subcellularLocation>
        <location evidence="1 9">Cell membrane</location>
        <topology evidence="1 9">Multi-pass membrane protein</topology>
    </subcellularLocation>
</comment>
<dbReference type="Pfam" id="PF02355">
    <property type="entry name" value="SecD_SecF_C"/>
    <property type="match status" value="1"/>
</dbReference>
<comment type="subunit">
    <text evidence="9">Forms a complex with SecF. Part of the essential Sec protein translocation apparatus which comprises SecA, SecYEG and auxiliary proteins SecDF. Other proteins may also be involved.</text>
</comment>
<dbReference type="NCBIfam" id="TIGR01129">
    <property type="entry name" value="secD"/>
    <property type="match status" value="1"/>
</dbReference>
<feature type="transmembrane region" description="Helical" evidence="9">
    <location>
        <begin position="388"/>
        <end position="406"/>
    </location>
</feature>